<keyword evidence="1" id="KW-0812">Transmembrane</keyword>
<protein>
    <submittedName>
        <fullName evidence="5">Phage tail protein</fullName>
    </submittedName>
</protein>
<evidence type="ECO:0000313" key="5">
    <source>
        <dbReference type="EMBL" id="MFD1330265.1"/>
    </source>
</evidence>
<feature type="signal peptide" evidence="2">
    <location>
        <begin position="1"/>
        <end position="21"/>
    </location>
</feature>
<dbReference type="RefSeq" id="WP_374841210.1">
    <property type="nucleotide sequence ID" value="NZ_JBHEEW010000019.1"/>
</dbReference>
<evidence type="ECO:0000313" key="6">
    <source>
        <dbReference type="Proteomes" id="UP001597173"/>
    </source>
</evidence>
<name>A0ABW3Z324_MYCRA</name>
<sequence length="970" mass="105539">MRLKALITLLLFLISAAPAAAAPLAAAAAWAGSIISASGAAAVLIKAALTIAINVGLGLLEQARARKAARKQQRGGVTLSIQVGDTIPRSYLLGTRATAGRRVYIGSWGKAGKTPNAYVTDVIELSCLPSNAGPHGLNAVWIGDKKCKVLWDQPHEDGRGYPVEEYREDGKDYLWVKYLDGSQTAVDPFLLTTFQDDSDRPFKSTMIGRGCQVVILTARYNQDLFPQGLPQGLYQPEPMRVYDLREDSTNGGSGSQRWNSPSTWAPSDNLAVLIYNVIRGIYYDGRWVHGGRNFAAHRLPASAWIAAANEADRRLSGRKQFRGGLEVFVDEEGLDTIEDLRLGCAGRLAEVGGMIKLLVGAPAAAVYSFTDEEIVVSSDQDYQPFPSVSGTHNTIAAVYPEPKQRWADKDAPERSLPSLVARDGGQKLSIPVRFDAVPFFEQIQSLTKTMLDEEQRWRVHEFVLPPSAAALEPNDVVAWSSERNFYSNKKFLVCRVVRLRGCLQRIQLKEIDPSDYDPPDIILPPVTGWLGPRPLQPQQMTGWMAEPAVIKDADGVSRRAAIRIGCDTDLDDVARVRVQVRLKASGDLVFDSDSRTYDEPYAWLLSGSWCLPVTAFLVRGKYIPQTRRKTAWSGWIDVTTADVRFSERDIYTDGMLEDIQDFVEDATDWLREGSRDLIDEVHAIARLVIEQDTQNYTDKKEMQRELVSKTDQITASYKEAIVAATGPGSALVQRMETAEINIGKRATVSAVDALTLRTKATEDGLTSFSGQLTEFKTELGKKASASALNALTNTVTQQGDKITLQGTSITSIRNDLKGKASTESVSVLDGRIDTIDGQIKAVSDALISVTAASGGKVAAANFRMRSSAGPTGFAARIGLEARAGGAGAWRAAGIYLDVPENTTKPTRVVIRADQFVVTDASGTVKNPFVFSGGEARLNVANIGTVNSGQINSLNGKMKINLNAGTITIYN</sequence>
<evidence type="ECO:0000256" key="1">
    <source>
        <dbReference type="SAM" id="Phobius"/>
    </source>
</evidence>
<keyword evidence="2" id="KW-0732">Signal</keyword>
<dbReference type="InterPro" id="IPR015406">
    <property type="entry name" value="GpJ_CSF"/>
</dbReference>
<keyword evidence="6" id="KW-1185">Reference proteome</keyword>
<proteinExistence type="predicted"/>
<feature type="domain" description="Tip attachment protein J" evidence="4">
    <location>
        <begin position="332"/>
        <end position="482"/>
    </location>
</feature>
<dbReference type="InterPro" id="IPR032876">
    <property type="entry name" value="J_dom"/>
</dbReference>
<dbReference type="Pfam" id="PF09327">
    <property type="entry name" value="Phage_Tail_Tip"/>
    <property type="match status" value="1"/>
</dbReference>
<accession>A0ABW3Z324</accession>
<evidence type="ECO:0000259" key="3">
    <source>
        <dbReference type="Pfam" id="PF09327"/>
    </source>
</evidence>
<feature type="chain" id="PRO_5046322439" evidence="2">
    <location>
        <begin position="22"/>
        <end position="970"/>
    </location>
</feature>
<feature type="transmembrane region" description="Helical" evidence="1">
    <location>
        <begin position="37"/>
        <end position="60"/>
    </location>
</feature>
<organism evidence="5 6">
    <name type="scientific">Mycoplana ramosa</name>
    <name type="common">Mycoplana bullata</name>
    <dbReference type="NCBI Taxonomy" id="40837"/>
    <lineage>
        <taxon>Bacteria</taxon>
        <taxon>Pseudomonadati</taxon>
        <taxon>Pseudomonadota</taxon>
        <taxon>Alphaproteobacteria</taxon>
        <taxon>Hyphomicrobiales</taxon>
        <taxon>Rhizobiaceae</taxon>
        <taxon>Mycoplana</taxon>
    </lineage>
</organism>
<comment type="caution">
    <text evidence="5">The sequence shown here is derived from an EMBL/GenBank/DDBJ whole genome shotgun (WGS) entry which is preliminary data.</text>
</comment>
<keyword evidence="1" id="KW-1133">Transmembrane helix</keyword>
<dbReference type="Pfam" id="PF13550">
    <property type="entry name" value="Phage-tail_3"/>
    <property type="match status" value="1"/>
</dbReference>
<dbReference type="EMBL" id="JBHTNF010000020">
    <property type="protein sequence ID" value="MFD1330265.1"/>
    <property type="molecule type" value="Genomic_DNA"/>
</dbReference>
<keyword evidence="1" id="KW-0472">Membrane</keyword>
<feature type="domain" description="Tip attachment protein J central straight fiber" evidence="3">
    <location>
        <begin position="887"/>
        <end position="953"/>
    </location>
</feature>
<reference evidence="6" key="1">
    <citation type="journal article" date="2019" name="Int. J. Syst. Evol. Microbiol.">
        <title>The Global Catalogue of Microorganisms (GCM) 10K type strain sequencing project: providing services to taxonomists for standard genome sequencing and annotation.</title>
        <authorList>
            <consortium name="The Broad Institute Genomics Platform"/>
            <consortium name="The Broad Institute Genome Sequencing Center for Infectious Disease"/>
            <person name="Wu L."/>
            <person name="Ma J."/>
        </authorList>
    </citation>
    <scope>NUCLEOTIDE SEQUENCE [LARGE SCALE GENOMIC DNA]</scope>
    <source>
        <strain evidence="6">CCUG 55609</strain>
    </source>
</reference>
<gene>
    <name evidence="5" type="ORF">ACFQ33_20460</name>
</gene>
<evidence type="ECO:0000256" key="2">
    <source>
        <dbReference type="SAM" id="SignalP"/>
    </source>
</evidence>
<dbReference type="Proteomes" id="UP001597173">
    <property type="component" value="Unassembled WGS sequence"/>
</dbReference>
<evidence type="ECO:0000259" key="4">
    <source>
        <dbReference type="Pfam" id="PF13550"/>
    </source>
</evidence>